<dbReference type="SUPFAM" id="SSF52058">
    <property type="entry name" value="L domain-like"/>
    <property type="match status" value="1"/>
</dbReference>
<reference evidence="3 4" key="1">
    <citation type="journal article" date="2019" name="Commun. Biol.">
        <title>The bagworm genome reveals a unique fibroin gene that provides high tensile strength.</title>
        <authorList>
            <person name="Kono N."/>
            <person name="Nakamura H."/>
            <person name="Ohtoshi R."/>
            <person name="Tomita M."/>
            <person name="Numata K."/>
            <person name="Arakawa K."/>
        </authorList>
    </citation>
    <scope>NUCLEOTIDE SEQUENCE [LARGE SCALE GENOMIC DNA]</scope>
</reference>
<dbReference type="InterPro" id="IPR032675">
    <property type="entry name" value="LRR_dom_sf"/>
</dbReference>
<dbReference type="Gene3D" id="3.80.10.10">
    <property type="entry name" value="Ribonuclease Inhibitor"/>
    <property type="match status" value="1"/>
</dbReference>
<sequence>MAHRESELCPATVLHWNYRGFREFPLDRLRGEEREVTDIYLKENHITKLPIDIGRLERLESLYLSGNHIRELPRELGLLSRLKCLDLSGNGLRRLPAEIGDVRGLKFLMLDENELHELPLRIAELKMLRYLSVCDNRLQWLPQRPVYNYHHCEFRFWRNKELRALPYSLWYHMLRDQQTRSLNIGCLGIPKTKTLCRNTCHLKLHDGSTTEIDMPSKYRHVGNPHANSPPTLAEMCKRLIYETLCETAKALSDQQYSIHADQYFNAHNNSEDEHAYYEHRSDENGNTLTDSREDSNIITHPRGGNGNIANGQSVVTFKLQPTAHRTAKDRSRRKTVCRRQYTVTDLARRHFDFLPTDLLKSLCDGPISRCENIICNRPIFDCVTFQFCLGEILLIDRTEEAILSAAFCSKACAKSWSKGRRNLIPWTLGMKS</sequence>
<dbReference type="InterPro" id="IPR050216">
    <property type="entry name" value="LRR_domain-containing"/>
</dbReference>
<dbReference type="OrthoDB" id="2021138at2759"/>
<evidence type="ECO:0000256" key="1">
    <source>
        <dbReference type="ARBA" id="ARBA00022614"/>
    </source>
</evidence>
<name>A0A4C1UWQ3_EUMVA</name>
<dbReference type="PANTHER" id="PTHR48051:SF42">
    <property type="entry name" value="LEUCINE-RICH REPEAT-CONTAINING PROTEIN 18-LIKE"/>
    <property type="match status" value="1"/>
</dbReference>
<dbReference type="AlphaFoldDB" id="A0A4C1UWQ3"/>
<dbReference type="SMART" id="SM00369">
    <property type="entry name" value="LRR_TYP"/>
    <property type="match status" value="3"/>
</dbReference>
<keyword evidence="1" id="KW-0433">Leucine-rich repeat</keyword>
<dbReference type="STRING" id="151549.A0A4C1UWQ3"/>
<evidence type="ECO:0000256" key="2">
    <source>
        <dbReference type="ARBA" id="ARBA00022737"/>
    </source>
</evidence>
<dbReference type="Pfam" id="PF13855">
    <property type="entry name" value="LRR_8"/>
    <property type="match status" value="1"/>
</dbReference>
<dbReference type="GO" id="GO:0005737">
    <property type="term" value="C:cytoplasm"/>
    <property type="evidence" value="ECO:0007669"/>
    <property type="project" value="TreeGrafter"/>
</dbReference>
<evidence type="ECO:0000313" key="3">
    <source>
        <dbReference type="EMBL" id="GBP30868.1"/>
    </source>
</evidence>
<dbReference type="EMBL" id="BGZK01000238">
    <property type="protein sequence ID" value="GBP30868.1"/>
    <property type="molecule type" value="Genomic_DNA"/>
</dbReference>
<organism evidence="3 4">
    <name type="scientific">Eumeta variegata</name>
    <name type="common">Bagworm moth</name>
    <name type="synonym">Eumeta japonica</name>
    <dbReference type="NCBI Taxonomy" id="151549"/>
    <lineage>
        <taxon>Eukaryota</taxon>
        <taxon>Metazoa</taxon>
        <taxon>Ecdysozoa</taxon>
        <taxon>Arthropoda</taxon>
        <taxon>Hexapoda</taxon>
        <taxon>Insecta</taxon>
        <taxon>Pterygota</taxon>
        <taxon>Neoptera</taxon>
        <taxon>Endopterygota</taxon>
        <taxon>Lepidoptera</taxon>
        <taxon>Glossata</taxon>
        <taxon>Ditrysia</taxon>
        <taxon>Tineoidea</taxon>
        <taxon>Psychidae</taxon>
        <taxon>Oiketicinae</taxon>
        <taxon>Eumeta</taxon>
    </lineage>
</organism>
<dbReference type="InterPro" id="IPR003591">
    <property type="entry name" value="Leu-rich_rpt_typical-subtyp"/>
</dbReference>
<evidence type="ECO:0000313" key="4">
    <source>
        <dbReference type="Proteomes" id="UP000299102"/>
    </source>
</evidence>
<gene>
    <name evidence="3" type="primary">Lrrc28</name>
    <name evidence="3" type="ORF">EVAR_91609_1</name>
</gene>
<proteinExistence type="predicted"/>
<keyword evidence="2" id="KW-0677">Repeat</keyword>
<protein>
    <submittedName>
        <fullName evidence="3">Leucine-rich repeat-containing protein 28</fullName>
    </submittedName>
</protein>
<accession>A0A4C1UWQ3</accession>
<keyword evidence="4" id="KW-1185">Reference proteome</keyword>
<dbReference type="PROSITE" id="PS51450">
    <property type="entry name" value="LRR"/>
    <property type="match status" value="1"/>
</dbReference>
<dbReference type="PANTHER" id="PTHR48051">
    <property type="match status" value="1"/>
</dbReference>
<dbReference type="InterPro" id="IPR001611">
    <property type="entry name" value="Leu-rich_rpt"/>
</dbReference>
<dbReference type="Proteomes" id="UP000299102">
    <property type="component" value="Unassembled WGS sequence"/>
</dbReference>
<comment type="caution">
    <text evidence="3">The sequence shown here is derived from an EMBL/GenBank/DDBJ whole genome shotgun (WGS) entry which is preliminary data.</text>
</comment>